<organism evidence="3 4">
    <name type="scientific">Streptomyces parvus</name>
    <dbReference type="NCBI Taxonomy" id="66428"/>
    <lineage>
        <taxon>Bacteria</taxon>
        <taxon>Bacillati</taxon>
        <taxon>Actinomycetota</taxon>
        <taxon>Actinomycetes</taxon>
        <taxon>Kitasatosporales</taxon>
        <taxon>Streptomycetaceae</taxon>
        <taxon>Streptomyces</taxon>
    </lineage>
</organism>
<name>A0A5D4JKR0_9ACTN</name>
<feature type="domain" description="SH3b" evidence="2">
    <location>
        <begin position="53"/>
        <end position="110"/>
    </location>
</feature>
<gene>
    <name evidence="3" type="ORF">FY004_09190</name>
</gene>
<evidence type="ECO:0000256" key="1">
    <source>
        <dbReference type="SAM" id="SignalP"/>
    </source>
</evidence>
<dbReference type="Gene3D" id="2.30.30.40">
    <property type="entry name" value="SH3 Domains"/>
    <property type="match status" value="1"/>
</dbReference>
<evidence type="ECO:0000259" key="2">
    <source>
        <dbReference type="Pfam" id="PF08239"/>
    </source>
</evidence>
<feature type="signal peptide" evidence="1">
    <location>
        <begin position="1"/>
        <end position="23"/>
    </location>
</feature>
<proteinExistence type="predicted"/>
<comment type="caution">
    <text evidence="3">The sequence shown here is derived from an EMBL/GenBank/DDBJ whole genome shotgun (WGS) entry which is preliminary data.</text>
</comment>
<evidence type="ECO:0000313" key="4">
    <source>
        <dbReference type="Proteomes" id="UP000323242"/>
    </source>
</evidence>
<feature type="chain" id="PRO_5039323809" evidence="1">
    <location>
        <begin position="24"/>
        <end position="123"/>
    </location>
</feature>
<keyword evidence="4" id="KW-1185">Reference proteome</keyword>
<protein>
    <submittedName>
        <fullName evidence="3">SH3 domain-containing protein</fullName>
    </submittedName>
</protein>
<evidence type="ECO:0000313" key="3">
    <source>
        <dbReference type="EMBL" id="TYR64895.1"/>
    </source>
</evidence>
<dbReference type="Pfam" id="PF08239">
    <property type="entry name" value="SH3_3"/>
    <property type="match status" value="1"/>
</dbReference>
<dbReference type="InterPro" id="IPR003646">
    <property type="entry name" value="SH3-like_bac-type"/>
</dbReference>
<reference evidence="3 4" key="1">
    <citation type="submission" date="2019-08" db="EMBL/GenBank/DDBJ databases">
        <title>Draft genome for granaticin producer strain Streptomyces parvus C05.</title>
        <authorList>
            <person name="Gonzalez-Pimentel J.L."/>
        </authorList>
    </citation>
    <scope>NUCLEOTIDE SEQUENCE [LARGE SCALE GENOMIC DNA]</scope>
    <source>
        <strain evidence="3 4">C05</strain>
    </source>
</reference>
<dbReference type="EMBL" id="VSZQ01000036">
    <property type="protein sequence ID" value="TYR64895.1"/>
    <property type="molecule type" value="Genomic_DNA"/>
</dbReference>
<sequence length="123" mass="13216">MRKRLTTLLAGVAALIATSFVFAPSASADAFRCGHSGSDPRAWCAYVQKAPNGLTIRSGPGTGYSAIGTVQNGTKLEIDCWAYGTSVNGYNIWARLYSPTGLKYVSDYYLTTGRIQSYVSKCL</sequence>
<accession>A0A5D4JKR0</accession>
<dbReference type="RefSeq" id="WP_148902072.1">
    <property type="nucleotide sequence ID" value="NZ_VSZQ01000036.1"/>
</dbReference>
<dbReference type="Proteomes" id="UP000323242">
    <property type="component" value="Unassembled WGS sequence"/>
</dbReference>
<dbReference type="AlphaFoldDB" id="A0A5D4JKR0"/>
<keyword evidence="1" id="KW-0732">Signal</keyword>